<keyword evidence="10" id="KW-0406">Ion transport</keyword>
<organism evidence="12 13">
    <name type="scientific">Streptomyces fradiae ATCC 10745 = DSM 40063</name>
    <dbReference type="NCBI Taxonomy" id="1319510"/>
    <lineage>
        <taxon>Bacteria</taxon>
        <taxon>Bacillati</taxon>
        <taxon>Actinomycetota</taxon>
        <taxon>Actinomycetes</taxon>
        <taxon>Kitasatosporales</taxon>
        <taxon>Streptomycetaceae</taxon>
        <taxon>Streptomyces</taxon>
    </lineage>
</organism>
<dbReference type="EMBL" id="ASYR01000001">
    <property type="protein sequence ID" value="KAF0651957.1"/>
    <property type="molecule type" value="Genomic_DNA"/>
</dbReference>
<evidence type="ECO:0000256" key="5">
    <source>
        <dbReference type="ARBA" id="ARBA00023136"/>
    </source>
</evidence>
<dbReference type="Proteomes" id="UP000194318">
    <property type="component" value="Unassembled WGS sequence"/>
</dbReference>
<comment type="similarity">
    <text evidence="7 10">Belongs to the fluoride channel Fluc/FEX (TC 1.A.43) family.</text>
</comment>
<feature type="binding site" evidence="10">
    <location>
        <position position="72"/>
    </location>
    <ligand>
        <name>Na(+)</name>
        <dbReference type="ChEBI" id="CHEBI:29101"/>
        <note>structural</note>
    </ligand>
</feature>
<feature type="binding site" evidence="10">
    <location>
        <position position="75"/>
    </location>
    <ligand>
        <name>Na(+)</name>
        <dbReference type="ChEBI" id="CHEBI:29101"/>
        <note>structural</note>
    </ligand>
</feature>
<evidence type="ECO:0000256" key="8">
    <source>
        <dbReference type="ARBA" id="ARBA00035585"/>
    </source>
</evidence>
<dbReference type="EMBL" id="MIFZ01000043">
    <property type="protein sequence ID" value="OSY53971.1"/>
    <property type="molecule type" value="Genomic_DNA"/>
</dbReference>
<sequence>MLGAVAVGGALGAGARYGVALALPTAPGAFPWATLWTNVAGCALMGVFMAVLDEARHPHRLLRPLVGTGMLGGFTTFSTYALDIRTLLEQGRAVPAAVYLAGTLLAALAAVATAAWATRAVLAAVGGRRRA</sequence>
<dbReference type="GO" id="GO:0140114">
    <property type="term" value="P:cellular detoxification of fluoride"/>
    <property type="evidence" value="ECO:0007669"/>
    <property type="project" value="UniProtKB-UniRule"/>
</dbReference>
<evidence type="ECO:0000256" key="9">
    <source>
        <dbReference type="ARBA" id="ARBA00049940"/>
    </source>
</evidence>
<comment type="subcellular location">
    <subcellularLocation>
        <location evidence="1 10">Cell membrane</location>
        <topology evidence="1 10">Multi-pass membrane protein</topology>
    </subcellularLocation>
</comment>
<evidence type="ECO:0000256" key="4">
    <source>
        <dbReference type="ARBA" id="ARBA00022989"/>
    </source>
</evidence>
<keyword evidence="10" id="KW-0479">Metal-binding</keyword>
<evidence type="ECO:0000256" key="6">
    <source>
        <dbReference type="ARBA" id="ARBA00023303"/>
    </source>
</evidence>
<keyword evidence="4 10" id="KW-1133">Transmembrane helix</keyword>
<evidence type="ECO:0000256" key="10">
    <source>
        <dbReference type="HAMAP-Rule" id="MF_00454"/>
    </source>
</evidence>
<dbReference type="AlphaFoldDB" id="A0A1Y2P3E7"/>
<feature type="transmembrane region" description="Helical" evidence="10">
    <location>
        <begin position="32"/>
        <end position="52"/>
    </location>
</feature>
<dbReference type="GeneID" id="91407150"/>
<evidence type="ECO:0000313" key="13">
    <source>
        <dbReference type="Proteomes" id="UP000194318"/>
    </source>
</evidence>
<comment type="catalytic activity">
    <reaction evidence="8">
        <text>fluoride(in) = fluoride(out)</text>
        <dbReference type="Rhea" id="RHEA:76159"/>
        <dbReference type="ChEBI" id="CHEBI:17051"/>
    </reaction>
    <physiologicalReaction direction="left-to-right" evidence="8">
        <dbReference type="Rhea" id="RHEA:76160"/>
    </physiologicalReaction>
</comment>
<evidence type="ECO:0000256" key="1">
    <source>
        <dbReference type="ARBA" id="ARBA00004651"/>
    </source>
</evidence>
<dbReference type="GO" id="GO:0062054">
    <property type="term" value="F:fluoride channel activity"/>
    <property type="evidence" value="ECO:0007669"/>
    <property type="project" value="UniProtKB-UniRule"/>
</dbReference>
<comment type="caution">
    <text evidence="12">The sequence shown here is derived from an EMBL/GenBank/DDBJ whole genome shotgun (WGS) entry which is preliminary data.</text>
</comment>
<keyword evidence="14" id="KW-1185">Reference proteome</keyword>
<dbReference type="HAMAP" id="MF_00454">
    <property type="entry name" value="FluC"/>
    <property type="match status" value="1"/>
</dbReference>
<keyword evidence="3 10" id="KW-0812">Transmembrane</keyword>
<proteinExistence type="inferred from homology"/>
<feature type="transmembrane region" description="Helical" evidence="10">
    <location>
        <begin position="97"/>
        <end position="122"/>
    </location>
</feature>
<comment type="activity regulation">
    <text evidence="10">Na(+) is not transported, but it plays an essential structural role and its presence is essential for fluoride channel function.</text>
</comment>
<dbReference type="PANTHER" id="PTHR28259:SF1">
    <property type="entry name" value="FLUORIDE EXPORT PROTEIN 1-RELATED"/>
    <property type="match status" value="1"/>
</dbReference>
<keyword evidence="10" id="KW-0813">Transport</keyword>
<evidence type="ECO:0000256" key="2">
    <source>
        <dbReference type="ARBA" id="ARBA00022475"/>
    </source>
</evidence>
<keyword evidence="5 10" id="KW-0472">Membrane</keyword>
<dbReference type="GO" id="GO:0046872">
    <property type="term" value="F:metal ion binding"/>
    <property type="evidence" value="ECO:0007669"/>
    <property type="project" value="UniProtKB-KW"/>
</dbReference>
<evidence type="ECO:0000256" key="3">
    <source>
        <dbReference type="ARBA" id="ARBA00022692"/>
    </source>
</evidence>
<evidence type="ECO:0000313" key="12">
    <source>
        <dbReference type="EMBL" id="OSY53971.1"/>
    </source>
</evidence>
<reference evidence="11 14" key="1">
    <citation type="submission" date="2013-05" db="EMBL/GenBank/DDBJ databases">
        <title>Genome Sequence of Streptomyces fradiae.</title>
        <authorList>
            <person name="Kirby R."/>
        </authorList>
    </citation>
    <scope>NUCLEOTIDE SEQUENCE [LARGE SCALE GENOMIC DNA]</scope>
    <source>
        <strain evidence="11 14">ATCC 10745</strain>
    </source>
</reference>
<keyword evidence="2 10" id="KW-1003">Cell membrane</keyword>
<dbReference type="InterPro" id="IPR003691">
    <property type="entry name" value="FluC"/>
</dbReference>
<dbReference type="Proteomes" id="UP000731519">
    <property type="component" value="Unassembled WGS sequence"/>
</dbReference>
<keyword evidence="6 10" id="KW-0407">Ion channel</keyword>
<dbReference type="PANTHER" id="PTHR28259">
    <property type="entry name" value="FLUORIDE EXPORT PROTEIN 1-RELATED"/>
    <property type="match status" value="1"/>
</dbReference>
<feature type="transmembrane region" description="Helical" evidence="10">
    <location>
        <begin position="64"/>
        <end position="82"/>
    </location>
</feature>
<evidence type="ECO:0000313" key="11">
    <source>
        <dbReference type="EMBL" id="KAF0651957.1"/>
    </source>
</evidence>
<evidence type="ECO:0000256" key="7">
    <source>
        <dbReference type="ARBA" id="ARBA00035120"/>
    </source>
</evidence>
<protein>
    <recommendedName>
        <fullName evidence="10">Fluoride-specific ion channel FluC</fullName>
    </recommendedName>
</protein>
<keyword evidence="10" id="KW-0915">Sodium</keyword>
<dbReference type="Pfam" id="PF02537">
    <property type="entry name" value="CRCB"/>
    <property type="match status" value="1"/>
</dbReference>
<evidence type="ECO:0000313" key="14">
    <source>
        <dbReference type="Proteomes" id="UP000731519"/>
    </source>
</evidence>
<accession>A0A1Y2P3E7</accession>
<comment type="function">
    <text evidence="9 10">Fluoride-specific ion channel. Important for reducing fluoride concentration in the cell, thus reducing its toxicity.</text>
</comment>
<name>A0A1Y2P3E7_STRFR</name>
<gene>
    <name evidence="10 12" type="primary">crcB</name>
    <name evidence="10" type="synonym">fluC</name>
    <name evidence="12" type="ORF">BG846_00388</name>
    <name evidence="11" type="ORF">K701_00885</name>
</gene>
<dbReference type="RefSeq" id="WP_051839168.1">
    <property type="nucleotide sequence ID" value="NZ_ASYR01000001.1"/>
</dbReference>
<dbReference type="GO" id="GO:0005886">
    <property type="term" value="C:plasma membrane"/>
    <property type="evidence" value="ECO:0007669"/>
    <property type="project" value="UniProtKB-SubCell"/>
</dbReference>
<reference evidence="12 13" key="2">
    <citation type="submission" date="2016-09" db="EMBL/GenBank/DDBJ databases">
        <title>Streptomyces fradiae DSM40063, a candidate organism with high potential of specific P450 cytochromes.</title>
        <authorList>
            <person name="Grumaz C."/>
            <person name="Vainshtein Y."/>
            <person name="Kirstahler P."/>
            <person name="Sohn K."/>
        </authorList>
    </citation>
    <scope>NUCLEOTIDE SEQUENCE [LARGE SCALE GENOMIC DNA]</scope>
    <source>
        <strain evidence="12 13">DSM 40063</strain>
    </source>
</reference>